<evidence type="ECO:0000256" key="8">
    <source>
        <dbReference type="ARBA" id="ARBA00022842"/>
    </source>
</evidence>
<dbReference type="Gene3D" id="2.40.340.10">
    <property type="entry name" value="MoeA, C-terminal, domain IV"/>
    <property type="match status" value="1"/>
</dbReference>
<sequence length="427" mass="46132">MLSVAEAEKIILNLIHPFNSEQDSELIEISQGLQRILATDIYSNWDLPHWHSAAMDGYALHYADLVDLELNLEACQFAIAPTAIAAGHNNQLTLGNREAMRIFTGGMMPLGADTVIMQEDTEVVMTEAGKFLKLKAKPTQGEYVRRQGEYIKAGDKLLGAGTRLGATEIGAIAAIGQSQVQVLRQPKVAIISTGDELVSLASFAKTAHHHGTLASGQIIDSNLHALAALVTQAGAIAIPLGTVADDRQAMRELFQRAIAEADLIISSGGVSVGDYDHVEQLLESLGADIHGRSVAIKPGKPLTVATISKPAHRPIICFGLPGNPASAMICFWRFIRGAIAKLNGANPREWVPQFIQAHTTQDLHSQGRRETYLWGELTYVKGKPLFAPKQNYSSGNLVSITSTKAIAVMRVHQTYVPQGDQVLVMVI</sequence>
<dbReference type="Pfam" id="PF03453">
    <property type="entry name" value="MoeA_N"/>
    <property type="match status" value="1"/>
</dbReference>
<dbReference type="InterPro" id="IPR005111">
    <property type="entry name" value="MoeA_C_domain_IV"/>
</dbReference>
<dbReference type="NCBIfam" id="TIGR00177">
    <property type="entry name" value="molyb_syn"/>
    <property type="match status" value="1"/>
</dbReference>
<keyword evidence="9 11" id="KW-0501">Molybdenum cofactor biosynthesis</keyword>
<keyword evidence="7 11" id="KW-0479">Metal-binding</keyword>
<dbReference type="SUPFAM" id="SSF63882">
    <property type="entry name" value="MoeA N-terminal region -like"/>
    <property type="match status" value="1"/>
</dbReference>
<dbReference type="NCBIfam" id="NF045515">
    <property type="entry name" value="Glp_gephyrin"/>
    <property type="match status" value="1"/>
</dbReference>
<evidence type="ECO:0000256" key="6">
    <source>
        <dbReference type="ARBA" id="ARBA00022679"/>
    </source>
</evidence>
<reference evidence="13" key="2">
    <citation type="submission" date="2020-08" db="EMBL/GenBank/DDBJ databases">
        <authorList>
            <person name="Chen M."/>
            <person name="Teng W."/>
            <person name="Zhao L."/>
            <person name="Hu C."/>
            <person name="Zhou Y."/>
            <person name="Han B."/>
            <person name="Song L."/>
            <person name="Shu W."/>
        </authorList>
    </citation>
    <scope>NUCLEOTIDE SEQUENCE</scope>
    <source>
        <strain evidence="13">FACHB-1277</strain>
    </source>
</reference>
<dbReference type="SUPFAM" id="SSF53218">
    <property type="entry name" value="Molybdenum cofactor biosynthesis proteins"/>
    <property type="match status" value="1"/>
</dbReference>
<evidence type="ECO:0000256" key="11">
    <source>
        <dbReference type="RuleBase" id="RU365090"/>
    </source>
</evidence>
<evidence type="ECO:0000313" key="13">
    <source>
        <dbReference type="EMBL" id="MBD2151799.1"/>
    </source>
</evidence>
<dbReference type="PANTHER" id="PTHR10192:SF5">
    <property type="entry name" value="GEPHYRIN"/>
    <property type="match status" value="1"/>
</dbReference>
<evidence type="ECO:0000256" key="1">
    <source>
        <dbReference type="ARBA" id="ARBA00001946"/>
    </source>
</evidence>
<comment type="caution">
    <text evidence="13">The sequence shown here is derived from an EMBL/GenBank/DDBJ whole genome shotgun (WGS) entry which is preliminary data.</text>
</comment>
<dbReference type="Pfam" id="PF03454">
    <property type="entry name" value="MoeA_C"/>
    <property type="match status" value="1"/>
</dbReference>
<dbReference type="FunFam" id="3.40.980.10:FF:000004">
    <property type="entry name" value="Molybdopterin molybdenumtransferase"/>
    <property type="match status" value="1"/>
</dbReference>
<dbReference type="SUPFAM" id="SSF63867">
    <property type="entry name" value="MoeA C-terminal domain-like"/>
    <property type="match status" value="1"/>
</dbReference>
<dbReference type="Gene3D" id="3.40.980.10">
    <property type="entry name" value="MoaB/Mog-like domain"/>
    <property type="match status" value="1"/>
</dbReference>
<gene>
    <name evidence="13" type="ORF">H6F44_16960</name>
</gene>
<dbReference type="InterPro" id="IPR038987">
    <property type="entry name" value="MoeA-like"/>
</dbReference>
<comment type="similarity">
    <text evidence="4 11">Belongs to the MoeA family.</text>
</comment>
<evidence type="ECO:0000313" key="14">
    <source>
        <dbReference type="Proteomes" id="UP000631421"/>
    </source>
</evidence>
<dbReference type="InterPro" id="IPR005110">
    <property type="entry name" value="MoeA_linker/N"/>
</dbReference>
<accession>A0A926UVE5</accession>
<organism evidence="13 14">
    <name type="scientific">Pseudanabaena cinerea FACHB-1277</name>
    <dbReference type="NCBI Taxonomy" id="2949581"/>
    <lineage>
        <taxon>Bacteria</taxon>
        <taxon>Bacillati</taxon>
        <taxon>Cyanobacteriota</taxon>
        <taxon>Cyanophyceae</taxon>
        <taxon>Pseudanabaenales</taxon>
        <taxon>Pseudanabaenaceae</taxon>
        <taxon>Pseudanabaena</taxon>
        <taxon>Pseudanabaena cinerea</taxon>
    </lineage>
</organism>
<comment type="pathway">
    <text evidence="3 11">Cofactor biosynthesis; molybdopterin biosynthesis.</text>
</comment>
<evidence type="ECO:0000256" key="2">
    <source>
        <dbReference type="ARBA" id="ARBA00002901"/>
    </source>
</evidence>
<comment type="function">
    <text evidence="2 11">Catalyzes the insertion of molybdate into adenylated molybdopterin with the concomitant release of AMP.</text>
</comment>
<comment type="cofactor">
    <cofactor evidence="1 11">
        <name>Mg(2+)</name>
        <dbReference type="ChEBI" id="CHEBI:18420"/>
    </cofactor>
</comment>
<dbReference type="Gene3D" id="2.170.190.11">
    <property type="entry name" value="Molybdopterin biosynthesis moea protein, domain 3"/>
    <property type="match status" value="1"/>
</dbReference>
<dbReference type="Proteomes" id="UP000631421">
    <property type="component" value="Unassembled WGS sequence"/>
</dbReference>
<name>A0A926UVE5_9CYAN</name>
<comment type="catalytic activity">
    <reaction evidence="10">
        <text>adenylyl-molybdopterin + molybdate = Mo-molybdopterin + AMP + H(+)</text>
        <dbReference type="Rhea" id="RHEA:35047"/>
        <dbReference type="ChEBI" id="CHEBI:15378"/>
        <dbReference type="ChEBI" id="CHEBI:36264"/>
        <dbReference type="ChEBI" id="CHEBI:62727"/>
        <dbReference type="ChEBI" id="CHEBI:71302"/>
        <dbReference type="ChEBI" id="CHEBI:456215"/>
        <dbReference type="EC" id="2.10.1.1"/>
    </reaction>
</comment>
<keyword evidence="8 11" id="KW-0460">Magnesium</keyword>
<dbReference type="Gene3D" id="3.90.105.10">
    <property type="entry name" value="Molybdopterin biosynthesis moea protein, domain 2"/>
    <property type="match status" value="1"/>
</dbReference>
<evidence type="ECO:0000256" key="9">
    <source>
        <dbReference type="ARBA" id="ARBA00023150"/>
    </source>
</evidence>
<evidence type="ECO:0000256" key="3">
    <source>
        <dbReference type="ARBA" id="ARBA00005046"/>
    </source>
</evidence>
<keyword evidence="6 11" id="KW-0808">Transferase</keyword>
<dbReference type="GO" id="GO:0005829">
    <property type="term" value="C:cytosol"/>
    <property type="evidence" value="ECO:0007669"/>
    <property type="project" value="TreeGrafter"/>
</dbReference>
<reference evidence="13" key="1">
    <citation type="journal article" date="2015" name="ISME J.">
        <title>Draft Genome Sequence of Streptomyces incarnatus NRRL8089, which Produces the Nucleoside Antibiotic Sinefungin.</title>
        <authorList>
            <person name="Oshima K."/>
            <person name="Hattori M."/>
            <person name="Shimizu H."/>
            <person name="Fukuda K."/>
            <person name="Nemoto M."/>
            <person name="Inagaki K."/>
            <person name="Tamura T."/>
        </authorList>
    </citation>
    <scope>NUCLEOTIDE SEQUENCE</scope>
    <source>
        <strain evidence="13">FACHB-1277</strain>
    </source>
</reference>
<keyword evidence="5 11" id="KW-0500">Molybdenum</keyword>
<dbReference type="InterPro" id="IPR001453">
    <property type="entry name" value="MoaB/Mog_dom"/>
</dbReference>
<dbReference type="CDD" id="cd00887">
    <property type="entry name" value="MoeA"/>
    <property type="match status" value="1"/>
</dbReference>
<dbReference type="GO" id="GO:0046872">
    <property type="term" value="F:metal ion binding"/>
    <property type="evidence" value="ECO:0007669"/>
    <property type="project" value="UniProtKB-UniRule"/>
</dbReference>
<evidence type="ECO:0000256" key="4">
    <source>
        <dbReference type="ARBA" id="ARBA00010763"/>
    </source>
</evidence>
<keyword evidence="14" id="KW-1185">Reference proteome</keyword>
<evidence type="ECO:0000256" key="5">
    <source>
        <dbReference type="ARBA" id="ARBA00022505"/>
    </source>
</evidence>
<dbReference type="InterPro" id="IPR036688">
    <property type="entry name" value="MoeA_C_domain_IV_sf"/>
</dbReference>
<dbReference type="Pfam" id="PF00994">
    <property type="entry name" value="MoCF_biosynth"/>
    <property type="match status" value="1"/>
</dbReference>
<dbReference type="SMART" id="SM00852">
    <property type="entry name" value="MoCF_biosynth"/>
    <property type="match status" value="1"/>
</dbReference>
<dbReference type="RefSeq" id="WP_190352216.1">
    <property type="nucleotide sequence ID" value="NZ_JACJPY010000067.1"/>
</dbReference>
<dbReference type="GO" id="GO:0006777">
    <property type="term" value="P:Mo-molybdopterin cofactor biosynthetic process"/>
    <property type="evidence" value="ECO:0007669"/>
    <property type="project" value="UniProtKB-UniRule"/>
</dbReference>
<evidence type="ECO:0000256" key="7">
    <source>
        <dbReference type="ARBA" id="ARBA00022723"/>
    </source>
</evidence>
<proteinExistence type="inferred from homology"/>
<dbReference type="GO" id="GO:0061599">
    <property type="term" value="F:molybdopterin molybdotransferase activity"/>
    <property type="evidence" value="ECO:0007669"/>
    <property type="project" value="UniProtKB-UniRule"/>
</dbReference>
<dbReference type="PROSITE" id="PS01079">
    <property type="entry name" value="MOCF_BIOSYNTHESIS_2"/>
    <property type="match status" value="1"/>
</dbReference>
<dbReference type="InterPro" id="IPR008284">
    <property type="entry name" value="MoCF_biosynth_CS"/>
</dbReference>
<evidence type="ECO:0000256" key="10">
    <source>
        <dbReference type="ARBA" id="ARBA00047317"/>
    </source>
</evidence>
<dbReference type="InterPro" id="IPR036425">
    <property type="entry name" value="MoaB/Mog-like_dom_sf"/>
</dbReference>
<feature type="domain" description="MoaB/Mog" evidence="12">
    <location>
        <begin position="189"/>
        <end position="341"/>
    </location>
</feature>
<evidence type="ECO:0000259" key="12">
    <source>
        <dbReference type="SMART" id="SM00852"/>
    </source>
</evidence>
<dbReference type="AlphaFoldDB" id="A0A926UVE5"/>
<protein>
    <recommendedName>
        <fullName evidence="11">Molybdopterin molybdenumtransferase</fullName>
        <ecNumber evidence="11">2.10.1.1</ecNumber>
    </recommendedName>
</protein>
<dbReference type="EC" id="2.10.1.1" evidence="11"/>
<dbReference type="EMBL" id="JACJPY010000067">
    <property type="protein sequence ID" value="MBD2151799.1"/>
    <property type="molecule type" value="Genomic_DNA"/>
</dbReference>
<dbReference type="InterPro" id="IPR036135">
    <property type="entry name" value="MoeA_linker/N_sf"/>
</dbReference>
<dbReference type="PANTHER" id="PTHR10192">
    <property type="entry name" value="MOLYBDOPTERIN BIOSYNTHESIS PROTEIN"/>
    <property type="match status" value="1"/>
</dbReference>